<accession>B7KKW6</accession>
<dbReference type="OrthoDB" id="9857100at2"/>
<keyword evidence="2" id="KW-1185">Reference proteome</keyword>
<sequence length="84" mass="9510">MSHQIQSKIAPQGYFRCHPGDKVIWFVADHPLPIPSPNSVAAFMVCEAKTPQLAQDLVQQLNDTINYTELSANMTPFERFFAFL</sequence>
<proteinExistence type="predicted"/>
<dbReference type="eggNOG" id="ENOG50308ZA">
    <property type="taxonomic scope" value="Bacteria"/>
</dbReference>
<name>B7KKW6_GLOC7</name>
<protein>
    <submittedName>
        <fullName evidence="1">Uncharacterized protein</fullName>
    </submittedName>
</protein>
<dbReference type="RefSeq" id="WP_015954686.1">
    <property type="nucleotide sequence ID" value="NC_011729.1"/>
</dbReference>
<dbReference type="EMBL" id="CP001291">
    <property type="protein sequence ID" value="ACK71085.1"/>
    <property type="molecule type" value="Genomic_DNA"/>
</dbReference>
<reference evidence="2" key="1">
    <citation type="journal article" date="2011" name="MBio">
        <title>Novel metabolic attributes of the genus Cyanothece, comprising a group of unicellular nitrogen-fixing Cyanobacteria.</title>
        <authorList>
            <person name="Bandyopadhyay A."/>
            <person name="Elvitigala T."/>
            <person name="Welsh E."/>
            <person name="Stockel J."/>
            <person name="Liberton M."/>
            <person name="Min H."/>
            <person name="Sherman L.A."/>
            <person name="Pakrasi H.B."/>
        </authorList>
    </citation>
    <scope>NUCLEOTIDE SEQUENCE [LARGE SCALE GENOMIC DNA]</scope>
    <source>
        <strain evidence="2">PCC 7424</strain>
    </source>
</reference>
<dbReference type="HOGENOM" id="CLU_2536969_0_0_3"/>
<dbReference type="KEGG" id="cyc:PCC7424_2673"/>
<gene>
    <name evidence="1" type="ordered locus">PCC7424_2673</name>
</gene>
<dbReference type="AlphaFoldDB" id="B7KKW6"/>
<evidence type="ECO:0000313" key="2">
    <source>
        <dbReference type="Proteomes" id="UP000002384"/>
    </source>
</evidence>
<evidence type="ECO:0000313" key="1">
    <source>
        <dbReference type="EMBL" id="ACK71085.1"/>
    </source>
</evidence>
<dbReference type="Proteomes" id="UP000002384">
    <property type="component" value="Chromosome"/>
</dbReference>
<organism evidence="1 2">
    <name type="scientific">Gloeothece citriformis (strain PCC 7424)</name>
    <name type="common">Cyanothece sp. (strain PCC 7424)</name>
    <dbReference type="NCBI Taxonomy" id="65393"/>
    <lineage>
        <taxon>Bacteria</taxon>
        <taxon>Bacillati</taxon>
        <taxon>Cyanobacteriota</taxon>
        <taxon>Cyanophyceae</taxon>
        <taxon>Oscillatoriophycideae</taxon>
        <taxon>Chroococcales</taxon>
        <taxon>Aphanothecaceae</taxon>
        <taxon>Gloeothece</taxon>
        <taxon>Gloeothece citriformis</taxon>
    </lineage>
</organism>